<comment type="caution">
    <text evidence="13">The sequence shown here is derived from an EMBL/GenBank/DDBJ whole genome shotgun (WGS) entry which is preliminary data.</text>
</comment>
<evidence type="ECO:0000256" key="5">
    <source>
        <dbReference type="ARBA" id="ARBA00022741"/>
    </source>
</evidence>
<dbReference type="SMART" id="SM00220">
    <property type="entry name" value="S_TKc"/>
    <property type="match status" value="1"/>
</dbReference>
<dbReference type="PANTHER" id="PTHR27002">
    <property type="entry name" value="RECEPTOR-LIKE SERINE/THREONINE-PROTEIN KINASE SD1-8"/>
    <property type="match status" value="1"/>
</dbReference>
<evidence type="ECO:0000256" key="6">
    <source>
        <dbReference type="ARBA" id="ARBA00022777"/>
    </source>
</evidence>
<evidence type="ECO:0000256" key="10">
    <source>
        <dbReference type="ARBA" id="ARBA00047899"/>
    </source>
</evidence>
<keyword evidence="3" id="KW-0808">Transferase</keyword>
<dbReference type="InterPro" id="IPR011009">
    <property type="entry name" value="Kinase-like_dom_sf"/>
</dbReference>
<evidence type="ECO:0000313" key="14">
    <source>
        <dbReference type="Proteomes" id="UP001187192"/>
    </source>
</evidence>
<keyword evidence="5" id="KW-0547">Nucleotide-binding</keyword>
<evidence type="ECO:0000256" key="7">
    <source>
        <dbReference type="ARBA" id="ARBA00022840"/>
    </source>
</evidence>
<evidence type="ECO:0000256" key="3">
    <source>
        <dbReference type="ARBA" id="ARBA00022679"/>
    </source>
</evidence>
<evidence type="ECO:0000313" key="13">
    <source>
        <dbReference type="EMBL" id="GMN66395.1"/>
    </source>
</evidence>
<keyword evidence="7" id="KW-0067">ATP-binding</keyword>
<dbReference type="InterPro" id="IPR001245">
    <property type="entry name" value="Ser-Thr/Tyr_kinase_cat_dom"/>
</dbReference>
<sequence length="296" mass="33603">MGECIAVREGAWFTQLLGASFWSIETDAINVVRMINNPNVHSLEANIIEDKRDSLIELIVDMFAMVHKNQAKLLDWSKRFQIICGVARGLLYLHQDSRLRIIHRDLKASNVLLDNEMNPKISDFGLARTFRGDGDELEGKTRRVIRTYGYMTPEYVYNGQFSIKSDVFSFGILVLEIVSGKRSTSFFLQKEGLTLTAHAWTLMQEGRAIELLDSHLRDSHHDLQEVLRCIHVGLLCVQQRTSDRPSMSSVVVMLSSDSHVLPYPNRPGYFMETESPQLFPESSRVSTITISGPVAR</sequence>
<proteinExistence type="predicted"/>
<evidence type="ECO:0000259" key="12">
    <source>
        <dbReference type="PROSITE" id="PS50011"/>
    </source>
</evidence>
<accession>A0AA88JA39</accession>
<evidence type="ECO:0000256" key="2">
    <source>
        <dbReference type="ARBA" id="ARBA00022527"/>
    </source>
</evidence>
<evidence type="ECO:0000256" key="4">
    <source>
        <dbReference type="ARBA" id="ARBA00022729"/>
    </source>
</evidence>
<dbReference type="Proteomes" id="UP001187192">
    <property type="component" value="Unassembled WGS sequence"/>
</dbReference>
<feature type="domain" description="Protein kinase" evidence="12">
    <location>
        <begin position="1"/>
        <end position="262"/>
    </location>
</feature>
<keyword evidence="2" id="KW-0723">Serine/threonine-protein kinase</keyword>
<evidence type="ECO:0000256" key="11">
    <source>
        <dbReference type="ARBA" id="ARBA00048679"/>
    </source>
</evidence>
<dbReference type="GO" id="GO:0005524">
    <property type="term" value="F:ATP binding"/>
    <property type="evidence" value="ECO:0007669"/>
    <property type="project" value="UniProtKB-KW"/>
</dbReference>
<dbReference type="SUPFAM" id="SSF56112">
    <property type="entry name" value="Protein kinase-like (PK-like)"/>
    <property type="match status" value="1"/>
</dbReference>
<comment type="catalytic activity">
    <reaction evidence="10">
        <text>L-threonyl-[protein] + ATP = O-phospho-L-threonyl-[protein] + ADP + H(+)</text>
        <dbReference type="Rhea" id="RHEA:46608"/>
        <dbReference type="Rhea" id="RHEA-COMP:11060"/>
        <dbReference type="Rhea" id="RHEA-COMP:11605"/>
        <dbReference type="ChEBI" id="CHEBI:15378"/>
        <dbReference type="ChEBI" id="CHEBI:30013"/>
        <dbReference type="ChEBI" id="CHEBI:30616"/>
        <dbReference type="ChEBI" id="CHEBI:61977"/>
        <dbReference type="ChEBI" id="CHEBI:456216"/>
        <dbReference type="EC" id="2.7.11.1"/>
    </reaction>
</comment>
<keyword evidence="9" id="KW-0325">Glycoprotein</keyword>
<dbReference type="EMBL" id="BTGU01000320">
    <property type="protein sequence ID" value="GMN66395.1"/>
    <property type="molecule type" value="Genomic_DNA"/>
</dbReference>
<dbReference type="PANTHER" id="PTHR27002:SF616">
    <property type="entry name" value="RECEPTOR-LIKE SERINE_THREONINE-PROTEIN KINASE"/>
    <property type="match status" value="1"/>
</dbReference>
<dbReference type="GO" id="GO:0004674">
    <property type="term" value="F:protein serine/threonine kinase activity"/>
    <property type="evidence" value="ECO:0007669"/>
    <property type="project" value="UniProtKB-KW"/>
</dbReference>
<keyword evidence="14" id="KW-1185">Reference proteome</keyword>
<keyword evidence="4" id="KW-0732">Signal</keyword>
<dbReference type="PROSITE" id="PS00108">
    <property type="entry name" value="PROTEIN_KINASE_ST"/>
    <property type="match status" value="1"/>
</dbReference>
<keyword evidence="8" id="KW-1015">Disulfide bond</keyword>
<dbReference type="GO" id="GO:0005886">
    <property type="term" value="C:plasma membrane"/>
    <property type="evidence" value="ECO:0007669"/>
    <property type="project" value="TreeGrafter"/>
</dbReference>
<evidence type="ECO:0000256" key="1">
    <source>
        <dbReference type="ARBA" id="ARBA00012513"/>
    </source>
</evidence>
<name>A0AA88JA39_FICCA</name>
<dbReference type="InterPro" id="IPR000719">
    <property type="entry name" value="Prot_kinase_dom"/>
</dbReference>
<dbReference type="Pfam" id="PF07714">
    <property type="entry name" value="PK_Tyr_Ser-Thr"/>
    <property type="match status" value="1"/>
</dbReference>
<gene>
    <name evidence="13" type="ORF">TIFTF001_035467</name>
</gene>
<reference evidence="13" key="1">
    <citation type="submission" date="2023-07" db="EMBL/GenBank/DDBJ databases">
        <title>draft genome sequence of fig (Ficus carica).</title>
        <authorList>
            <person name="Takahashi T."/>
            <person name="Nishimura K."/>
        </authorList>
    </citation>
    <scope>NUCLEOTIDE SEQUENCE</scope>
</reference>
<evidence type="ECO:0000256" key="8">
    <source>
        <dbReference type="ARBA" id="ARBA00023157"/>
    </source>
</evidence>
<dbReference type="InterPro" id="IPR008271">
    <property type="entry name" value="Ser/Thr_kinase_AS"/>
</dbReference>
<organism evidence="13 14">
    <name type="scientific">Ficus carica</name>
    <name type="common">Common fig</name>
    <dbReference type="NCBI Taxonomy" id="3494"/>
    <lineage>
        <taxon>Eukaryota</taxon>
        <taxon>Viridiplantae</taxon>
        <taxon>Streptophyta</taxon>
        <taxon>Embryophyta</taxon>
        <taxon>Tracheophyta</taxon>
        <taxon>Spermatophyta</taxon>
        <taxon>Magnoliopsida</taxon>
        <taxon>eudicotyledons</taxon>
        <taxon>Gunneridae</taxon>
        <taxon>Pentapetalae</taxon>
        <taxon>rosids</taxon>
        <taxon>fabids</taxon>
        <taxon>Rosales</taxon>
        <taxon>Moraceae</taxon>
        <taxon>Ficeae</taxon>
        <taxon>Ficus</taxon>
    </lineage>
</organism>
<evidence type="ECO:0000256" key="9">
    <source>
        <dbReference type="ARBA" id="ARBA00023180"/>
    </source>
</evidence>
<comment type="catalytic activity">
    <reaction evidence="11">
        <text>L-seryl-[protein] + ATP = O-phospho-L-seryl-[protein] + ADP + H(+)</text>
        <dbReference type="Rhea" id="RHEA:17989"/>
        <dbReference type="Rhea" id="RHEA-COMP:9863"/>
        <dbReference type="Rhea" id="RHEA-COMP:11604"/>
        <dbReference type="ChEBI" id="CHEBI:15378"/>
        <dbReference type="ChEBI" id="CHEBI:29999"/>
        <dbReference type="ChEBI" id="CHEBI:30616"/>
        <dbReference type="ChEBI" id="CHEBI:83421"/>
        <dbReference type="ChEBI" id="CHEBI:456216"/>
        <dbReference type="EC" id="2.7.11.1"/>
    </reaction>
</comment>
<keyword evidence="6" id="KW-0418">Kinase</keyword>
<dbReference type="EC" id="2.7.11.1" evidence="1"/>
<dbReference type="AlphaFoldDB" id="A0AA88JA39"/>
<dbReference type="Gene3D" id="1.10.510.10">
    <property type="entry name" value="Transferase(Phosphotransferase) domain 1"/>
    <property type="match status" value="1"/>
</dbReference>
<dbReference type="PROSITE" id="PS50011">
    <property type="entry name" value="PROTEIN_KINASE_DOM"/>
    <property type="match status" value="1"/>
</dbReference>
<dbReference type="FunFam" id="1.10.510.10:FF:000060">
    <property type="entry name" value="G-type lectin S-receptor-like serine/threonine-protein kinase"/>
    <property type="match status" value="1"/>
</dbReference>
<protein>
    <recommendedName>
        <fullName evidence="1">non-specific serine/threonine protein kinase</fullName>
        <ecNumber evidence="1">2.7.11.1</ecNumber>
    </recommendedName>
</protein>